<keyword evidence="2" id="KW-1185">Reference proteome</keyword>
<gene>
    <name evidence="1" type="ORF">HPB50_001037</name>
</gene>
<dbReference type="EMBL" id="CM023488">
    <property type="protein sequence ID" value="KAH6923398.1"/>
    <property type="molecule type" value="Genomic_DNA"/>
</dbReference>
<organism evidence="1 2">
    <name type="scientific">Hyalomma asiaticum</name>
    <name type="common">Tick</name>
    <dbReference type="NCBI Taxonomy" id="266040"/>
    <lineage>
        <taxon>Eukaryota</taxon>
        <taxon>Metazoa</taxon>
        <taxon>Ecdysozoa</taxon>
        <taxon>Arthropoda</taxon>
        <taxon>Chelicerata</taxon>
        <taxon>Arachnida</taxon>
        <taxon>Acari</taxon>
        <taxon>Parasitiformes</taxon>
        <taxon>Ixodida</taxon>
        <taxon>Ixodoidea</taxon>
        <taxon>Ixodidae</taxon>
        <taxon>Hyalomminae</taxon>
        <taxon>Hyalomma</taxon>
    </lineage>
</organism>
<proteinExistence type="predicted"/>
<protein>
    <submittedName>
        <fullName evidence="1">Uncharacterized protein</fullName>
    </submittedName>
</protein>
<evidence type="ECO:0000313" key="1">
    <source>
        <dbReference type="EMBL" id="KAH6923398.1"/>
    </source>
</evidence>
<dbReference type="Proteomes" id="UP000821845">
    <property type="component" value="Chromosome 8"/>
</dbReference>
<sequence>MMRRNTDHTAFQVNEQVLVRNFRSGPRWLKATILQRTGPVSYEVKVQTSNGPCTWRRHKDHLLRAPTTTTASPFAVEEETDNCYPDFADHVPAAAAVSENTAASSVNENSPTRRYPQRIRKQPDRFQAS</sequence>
<reference evidence="1" key="1">
    <citation type="submission" date="2020-05" db="EMBL/GenBank/DDBJ databases">
        <title>Large-scale comparative analyses of tick genomes elucidate their genetic diversity and vector capacities.</title>
        <authorList>
            <person name="Jia N."/>
            <person name="Wang J."/>
            <person name="Shi W."/>
            <person name="Du L."/>
            <person name="Sun Y."/>
            <person name="Zhan W."/>
            <person name="Jiang J."/>
            <person name="Wang Q."/>
            <person name="Zhang B."/>
            <person name="Ji P."/>
            <person name="Sakyi L.B."/>
            <person name="Cui X."/>
            <person name="Yuan T."/>
            <person name="Jiang B."/>
            <person name="Yang W."/>
            <person name="Lam T.T.-Y."/>
            <person name="Chang Q."/>
            <person name="Ding S."/>
            <person name="Wang X."/>
            <person name="Zhu J."/>
            <person name="Ruan X."/>
            <person name="Zhao L."/>
            <person name="Wei J."/>
            <person name="Que T."/>
            <person name="Du C."/>
            <person name="Cheng J."/>
            <person name="Dai P."/>
            <person name="Han X."/>
            <person name="Huang E."/>
            <person name="Gao Y."/>
            <person name="Liu J."/>
            <person name="Shao H."/>
            <person name="Ye R."/>
            <person name="Li L."/>
            <person name="Wei W."/>
            <person name="Wang X."/>
            <person name="Wang C."/>
            <person name="Yang T."/>
            <person name="Huo Q."/>
            <person name="Li W."/>
            <person name="Guo W."/>
            <person name="Chen H."/>
            <person name="Zhou L."/>
            <person name="Ni X."/>
            <person name="Tian J."/>
            <person name="Zhou Y."/>
            <person name="Sheng Y."/>
            <person name="Liu T."/>
            <person name="Pan Y."/>
            <person name="Xia L."/>
            <person name="Li J."/>
            <person name="Zhao F."/>
            <person name="Cao W."/>
        </authorList>
    </citation>
    <scope>NUCLEOTIDE SEQUENCE</scope>
    <source>
        <strain evidence="1">Hyas-2018</strain>
    </source>
</reference>
<accession>A0ACB7RL71</accession>
<name>A0ACB7RL71_HYAAI</name>
<comment type="caution">
    <text evidence="1">The sequence shown here is derived from an EMBL/GenBank/DDBJ whole genome shotgun (WGS) entry which is preliminary data.</text>
</comment>
<evidence type="ECO:0000313" key="2">
    <source>
        <dbReference type="Proteomes" id="UP000821845"/>
    </source>
</evidence>